<evidence type="ECO:0000313" key="1">
    <source>
        <dbReference type="EMBL" id="KAE9537329.1"/>
    </source>
</evidence>
<dbReference type="Proteomes" id="UP000475862">
    <property type="component" value="Unassembled WGS sequence"/>
</dbReference>
<sequence>MILKLTKWPKFSYLREEKTDGTATMPTCLRELIIVYHLLKDWHDNKNLIYKMNSDQPNSSIFVSRHNIITIREFPLFCRHHNFYIVGIGSRLSTNEKRFREKFSEIFISVISEKRLEKSNPPPSVLPHGRTIGVNWVVQVARMSLLSNYFKSLEGLDDILVYFDSTYVNGIYKSTMKITEYGTTRFLRHPPIFLLHMWNVYNITKEGYGRINNVSEGFNKK</sequence>
<proteinExistence type="predicted"/>
<name>A0A6G0TRP8_APHGL</name>
<dbReference type="OrthoDB" id="6621495at2759"/>
<organism evidence="1 2">
    <name type="scientific">Aphis glycines</name>
    <name type="common">Soybean aphid</name>
    <dbReference type="NCBI Taxonomy" id="307491"/>
    <lineage>
        <taxon>Eukaryota</taxon>
        <taxon>Metazoa</taxon>
        <taxon>Ecdysozoa</taxon>
        <taxon>Arthropoda</taxon>
        <taxon>Hexapoda</taxon>
        <taxon>Insecta</taxon>
        <taxon>Pterygota</taxon>
        <taxon>Neoptera</taxon>
        <taxon>Paraneoptera</taxon>
        <taxon>Hemiptera</taxon>
        <taxon>Sternorrhyncha</taxon>
        <taxon>Aphidomorpha</taxon>
        <taxon>Aphidoidea</taxon>
        <taxon>Aphididae</taxon>
        <taxon>Aphidini</taxon>
        <taxon>Aphis</taxon>
        <taxon>Aphis</taxon>
    </lineage>
</organism>
<keyword evidence="2" id="KW-1185">Reference proteome</keyword>
<evidence type="ECO:0000313" key="2">
    <source>
        <dbReference type="Proteomes" id="UP000475862"/>
    </source>
</evidence>
<gene>
    <name evidence="1" type="ORF">AGLY_006352</name>
</gene>
<dbReference type="AlphaFoldDB" id="A0A6G0TRP8"/>
<dbReference type="EMBL" id="VYZN01000018">
    <property type="protein sequence ID" value="KAE9537329.1"/>
    <property type="molecule type" value="Genomic_DNA"/>
</dbReference>
<reference evidence="1 2" key="1">
    <citation type="submission" date="2019-08" db="EMBL/GenBank/DDBJ databases">
        <title>The genome of the soybean aphid Biotype 1, its phylome, world population structure and adaptation to the North American continent.</title>
        <authorList>
            <person name="Giordano R."/>
            <person name="Donthu R.K."/>
            <person name="Hernandez A.G."/>
            <person name="Wright C.L."/>
            <person name="Zimin A.V."/>
        </authorList>
    </citation>
    <scope>NUCLEOTIDE SEQUENCE [LARGE SCALE GENOMIC DNA]</scope>
    <source>
        <tissue evidence="1">Whole aphids</tissue>
    </source>
</reference>
<comment type="caution">
    <text evidence="1">The sequence shown here is derived from an EMBL/GenBank/DDBJ whole genome shotgun (WGS) entry which is preliminary data.</text>
</comment>
<protein>
    <submittedName>
        <fullName evidence="1">Uncharacterized protein</fullName>
    </submittedName>
</protein>
<accession>A0A6G0TRP8</accession>